<accession>A0A8I1YC04</accession>
<sequence length="65" mass="7519">MTDINELARHLLASHTGIGMTPPFYAETGSAKGKQDWPHWIVRNRYCNSLGRLMPGRWPRLSLRR</sequence>
<comment type="caution">
    <text evidence="1">The sequence shown here is derived from an EMBL/GenBank/DDBJ whole genome shotgun (WGS) entry which is preliminary data.</text>
</comment>
<protein>
    <submittedName>
        <fullName evidence="1">Uncharacterized protein</fullName>
    </submittedName>
</protein>
<reference evidence="1" key="1">
    <citation type="submission" date="2021-02" db="EMBL/GenBank/DDBJ databases">
        <title>Genomic Encyclopedia of Type Strains, Phase IV (KMG-V): Genome sequencing to study the core and pangenomes of soil and plant-associated prokaryotes.</title>
        <authorList>
            <person name="Whitman W."/>
        </authorList>
    </citation>
    <scope>NUCLEOTIDE SEQUENCE</scope>
    <source>
        <strain evidence="1">USDA 406</strain>
    </source>
</reference>
<dbReference type="EMBL" id="JAFICZ010000001">
    <property type="protein sequence ID" value="MBP1297148.1"/>
    <property type="molecule type" value="Genomic_DNA"/>
</dbReference>
<evidence type="ECO:0000313" key="2">
    <source>
        <dbReference type="Proteomes" id="UP000673383"/>
    </source>
</evidence>
<organism evidence="1 2">
    <name type="scientific">Bradyrhizobium elkanii</name>
    <dbReference type="NCBI Taxonomy" id="29448"/>
    <lineage>
        <taxon>Bacteria</taxon>
        <taxon>Pseudomonadati</taxon>
        <taxon>Pseudomonadota</taxon>
        <taxon>Alphaproteobacteria</taxon>
        <taxon>Hyphomicrobiales</taxon>
        <taxon>Nitrobacteraceae</taxon>
        <taxon>Bradyrhizobium</taxon>
    </lineage>
</organism>
<proteinExistence type="predicted"/>
<name>A0A8I1YC04_BRAEL</name>
<dbReference type="AlphaFoldDB" id="A0A8I1YC04"/>
<dbReference type="Proteomes" id="UP000673383">
    <property type="component" value="Unassembled WGS sequence"/>
</dbReference>
<gene>
    <name evidence="1" type="ORF">JOH49_006901</name>
</gene>
<evidence type="ECO:0000313" key="1">
    <source>
        <dbReference type="EMBL" id="MBP1297148.1"/>
    </source>
</evidence>